<protein>
    <submittedName>
        <fullName evidence="1">Uncharacterized protein</fullName>
    </submittedName>
</protein>
<dbReference type="InterPro" id="IPR010878">
    <property type="entry name" value="Gp111"/>
</dbReference>
<evidence type="ECO:0000313" key="1">
    <source>
        <dbReference type="EMBL" id="NJP37207.1"/>
    </source>
</evidence>
<proteinExistence type="predicted"/>
<evidence type="ECO:0000313" key="2">
    <source>
        <dbReference type="Proteomes" id="UP000752012"/>
    </source>
</evidence>
<name>A0A969TUL9_9BACI</name>
<organism evidence="1 2">
    <name type="scientific">Alkalicoccus luteus</name>
    <dbReference type="NCBI Taxonomy" id="1237094"/>
    <lineage>
        <taxon>Bacteria</taxon>
        <taxon>Bacillati</taxon>
        <taxon>Bacillota</taxon>
        <taxon>Bacilli</taxon>
        <taxon>Bacillales</taxon>
        <taxon>Bacillaceae</taxon>
        <taxon>Alkalicoccus</taxon>
    </lineage>
</organism>
<sequence length="121" mass="13836">MKNVMTRAWRIAKDGQAQFGGSVKEYFAQSLVISWDIEKRKNEVSDQEKEVIKKGFAAYEKFVQDAIARGAKLVAKNENEYVLNHKGNEMRITPVITRGTQDAVVKFMEKKGAEKRYHLAV</sequence>
<dbReference type="Proteomes" id="UP000752012">
    <property type="component" value="Unassembled WGS sequence"/>
</dbReference>
<dbReference type="RefSeq" id="WP_168005586.1">
    <property type="nucleotide sequence ID" value="NZ_JAATHJ010000006.1"/>
</dbReference>
<keyword evidence="2" id="KW-1185">Reference proteome</keyword>
<reference evidence="1 2" key="1">
    <citation type="submission" date="2020-03" db="EMBL/GenBank/DDBJ databases">
        <title>Assessment of the enzymatic potential of alkaline-tolerant lipase obtained from Bacillus luteus H11 (technogenic soil) for the bioremediation of saline soils contaminated with petroleum substances.</title>
        <authorList>
            <person name="Kalwasinska A."/>
        </authorList>
    </citation>
    <scope>NUCLEOTIDE SEQUENCE [LARGE SCALE GENOMIC DNA]</scope>
    <source>
        <strain evidence="1 2">H11</strain>
    </source>
</reference>
<dbReference type="AlphaFoldDB" id="A0A969TUL9"/>
<gene>
    <name evidence="1" type="ORF">HCN83_06350</name>
</gene>
<dbReference type="EMBL" id="JAATHJ010000006">
    <property type="protein sequence ID" value="NJP37207.1"/>
    <property type="molecule type" value="Genomic_DNA"/>
</dbReference>
<dbReference type="Pfam" id="PF07410">
    <property type="entry name" value="Phage_Gp111"/>
    <property type="match status" value="1"/>
</dbReference>
<comment type="caution">
    <text evidence="1">The sequence shown here is derived from an EMBL/GenBank/DDBJ whole genome shotgun (WGS) entry which is preliminary data.</text>
</comment>
<accession>A0A969TUL9</accession>